<comment type="caution">
    <text evidence="2">The sequence shown here is derived from an EMBL/GenBank/DDBJ whole genome shotgun (WGS) entry which is preliminary data.</text>
</comment>
<evidence type="ECO:0000256" key="1">
    <source>
        <dbReference type="RuleBase" id="RU000676"/>
    </source>
</evidence>
<dbReference type="GO" id="GO:0042446">
    <property type="term" value="P:hormone biosynthetic process"/>
    <property type="evidence" value="ECO:0007669"/>
    <property type="project" value="UniProtKB-KW"/>
</dbReference>
<organism evidence="2 4">
    <name type="scientific">Rotaria sordida</name>
    <dbReference type="NCBI Taxonomy" id="392033"/>
    <lineage>
        <taxon>Eukaryota</taxon>
        <taxon>Metazoa</taxon>
        <taxon>Spiralia</taxon>
        <taxon>Gnathifera</taxon>
        <taxon>Rotifera</taxon>
        <taxon>Eurotatoria</taxon>
        <taxon>Bdelloidea</taxon>
        <taxon>Philodinida</taxon>
        <taxon>Philodinidae</taxon>
        <taxon>Rotaria</taxon>
    </lineage>
</organism>
<evidence type="ECO:0000313" key="4">
    <source>
        <dbReference type="Proteomes" id="UP000663854"/>
    </source>
</evidence>
<keyword evidence="1" id="KW-0893">Thyroid hormones biosynthesis</keyword>
<dbReference type="Pfam" id="PF00837">
    <property type="entry name" value="T4_deiodinase"/>
    <property type="match status" value="1"/>
</dbReference>
<protein>
    <recommendedName>
        <fullName evidence="1">Iodothyronine deiodinase</fullName>
    </recommendedName>
</protein>
<dbReference type="PANTHER" id="PTHR11781:SF22">
    <property type="entry name" value="TYPE I IODOTHYRONINE DEIODINASE"/>
    <property type="match status" value="1"/>
</dbReference>
<dbReference type="AlphaFoldDB" id="A0A815BA00"/>
<dbReference type="EMBL" id="CAJNOH010002020">
    <property type="protein sequence ID" value="CAF1267288.1"/>
    <property type="molecule type" value="Genomic_DNA"/>
</dbReference>
<reference evidence="2" key="1">
    <citation type="submission" date="2021-02" db="EMBL/GenBank/DDBJ databases">
        <authorList>
            <person name="Nowell W R."/>
        </authorList>
    </citation>
    <scope>NUCLEOTIDE SEQUENCE</scope>
</reference>
<dbReference type="InterPro" id="IPR036249">
    <property type="entry name" value="Thioredoxin-like_sf"/>
</dbReference>
<dbReference type="Proteomes" id="UP000663870">
    <property type="component" value="Unassembled WGS sequence"/>
</dbReference>
<dbReference type="SUPFAM" id="SSF52833">
    <property type="entry name" value="Thioredoxin-like"/>
    <property type="match status" value="1"/>
</dbReference>
<keyword evidence="1" id="KW-0712">Selenocysteine</keyword>
<dbReference type="Proteomes" id="UP000663854">
    <property type="component" value="Unassembled WGS sequence"/>
</dbReference>
<dbReference type="GO" id="GO:0004800">
    <property type="term" value="F:thyroxine 5'-deiodinase activity"/>
    <property type="evidence" value="ECO:0007669"/>
    <property type="project" value="InterPro"/>
</dbReference>
<dbReference type="PANTHER" id="PTHR11781">
    <property type="entry name" value="IODOTHYRONINE DEIODINASE"/>
    <property type="match status" value="1"/>
</dbReference>
<proteinExistence type="inferred from homology"/>
<comment type="function">
    <text evidence="1">Responsible for the deiodination of T4 (3,5,3',5'-tetraiodothyronine).</text>
</comment>
<name>A0A815BA00_9BILA</name>
<dbReference type="EMBL" id="CAJNOL010003108">
    <property type="protein sequence ID" value="CAF1546957.1"/>
    <property type="molecule type" value="Genomic_DNA"/>
</dbReference>
<sequence length="122" mass="14583">MNALFRSHTPKGIRFLAIYIAEAHASDQWPVGKTISCVQQPTSLKQRLENARQFKKNFNFEMPMLVDDMNNNFHATYGSWPFRFYVFYEGKLIFKAEPQEDNFAYNMDELDMWIDKFYQSHH</sequence>
<evidence type="ECO:0000313" key="2">
    <source>
        <dbReference type="EMBL" id="CAF1267288.1"/>
    </source>
</evidence>
<keyword evidence="5" id="KW-1185">Reference proteome</keyword>
<accession>A0A815BA00</accession>
<evidence type="ECO:0000313" key="3">
    <source>
        <dbReference type="EMBL" id="CAF1546957.1"/>
    </source>
</evidence>
<dbReference type="InterPro" id="IPR000643">
    <property type="entry name" value="Iodothyronine_deiodinase"/>
</dbReference>
<dbReference type="Gene3D" id="3.40.30.10">
    <property type="entry name" value="Glutaredoxin"/>
    <property type="match status" value="1"/>
</dbReference>
<comment type="similarity">
    <text evidence="1">Belongs to the iodothyronine deiodinase family.</text>
</comment>
<evidence type="ECO:0000313" key="5">
    <source>
        <dbReference type="Proteomes" id="UP000663870"/>
    </source>
</evidence>
<keyword evidence="1" id="KW-0560">Oxidoreductase</keyword>
<gene>
    <name evidence="3" type="ORF">JXQ802_LOCUS43344</name>
    <name evidence="2" type="ORF">PYM288_LOCUS28191</name>
</gene>